<dbReference type="EMBL" id="JAWWNJ010000003">
    <property type="protein sequence ID" value="KAK7059490.1"/>
    <property type="molecule type" value="Genomic_DNA"/>
</dbReference>
<dbReference type="InterPro" id="IPR015943">
    <property type="entry name" value="WD40/YVTN_repeat-like_dom_sf"/>
</dbReference>
<evidence type="ECO:0000313" key="2">
    <source>
        <dbReference type="EMBL" id="KAK7059490.1"/>
    </source>
</evidence>
<keyword evidence="1" id="KW-1133">Transmembrane helix</keyword>
<keyword evidence="3" id="KW-1185">Reference proteome</keyword>
<protein>
    <submittedName>
        <fullName evidence="2">WD40 repeat-like protein</fullName>
    </submittedName>
</protein>
<sequence length="369" mass="40825">MPSRPKSANHHFVHHGNLVGHHGSVICIRSTEDGRLAASGGADGTRLWNLDMMASLHCPAKKGLRGSTTAVLWARREDEAAEILFYGTEHGFIVCWKQTTTASFEEVYARQLKGKVEVSALCFDAATNRLVVVDRNGKVLAFAIERDLGLRLMFSEVLVDAVPKAVAFGDIKDGEKEILLFGLYDGQLRRLHGSSGAELSKRELGGMIGDASVNISKGLFCIDDPHQGVAIYRINDLRRLKTLGIKTKKALPRARNVCFADDAKLVVSGSDHGVGYIFDRWSEQVVDELYFGVNDWLQTIAAVDTNGTTMILGARSRDVEGQNDIVVWRSAKARIPFKIPSYFIHVFNFLLAAVALYYVNPYLPKNFQI</sequence>
<evidence type="ECO:0000313" key="3">
    <source>
        <dbReference type="Proteomes" id="UP001362999"/>
    </source>
</evidence>
<feature type="transmembrane region" description="Helical" evidence="1">
    <location>
        <begin position="339"/>
        <end position="359"/>
    </location>
</feature>
<accession>A0AAW0E5Y2</accession>
<dbReference type="SMART" id="SM00320">
    <property type="entry name" value="WD40"/>
    <property type="match status" value="3"/>
</dbReference>
<organism evidence="2 3">
    <name type="scientific">Favolaschia claudopus</name>
    <dbReference type="NCBI Taxonomy" id="2862362"/>
    <lineage>
        <taxon>Eukaryota</taxon>
        <taxon>Fungi</taxon>
        <taxon>Dikarya</taxon>
        <taxon>Basidiomycota</taxon>
        <taxon>Agaricomycotina</taxon>
        <taxon>Agaricomycetes</taxon>
        <taxon>Agaricomycetidae</taxon>
        <taxon>Agaricales</taxon>
        <taxon>Marasmiineae</taxon>
        <taxon>Mycenaceae</taxon>
        <taxon>Favolaschia</taxon>
    </lineage>
</organism>
<dbReference type="InterPro" id="IPR036322">
    <property type="entry name" value="WD40_repeat_dom_sf"/>
</dbReference>
<dbReference type="InterPro" id="IPR001680">
    <property type="entry name" value="WD40_rpt"/>
</dbReference>
<dbReference type="Proteomes" id="UP001362999">
    <property type="component" value="Unassembled WGS sequence"/>
</dbReference>
<dbReference type="Gene3D" id="2.130.10.10">
    <property type="entry name" value="YVTN repeat-like/Quinoprotein amine dehydrogenase"/>
    <property type="match status" value="2"/>
</dbReference>
<keyword evidence="1" id="KW-0812">Transmembrane</keyword>
<dbReference type="SUPFAM" id="SSF50978">
    <property type="entry name" value="WD40 repeat-like"/>
    <property type="match status" value="1"/>
</dbReference>
<dbReference type="Pfam" id="PF00400">
    <property type="entry name" value="WD40"/>
    <property type="match status" value="1"/>
</dbReference>
<gene>
    <name evidence="2" type="ORF">R3P38DRAFT_2495578</name>
</gene>
<name>A0AAW0E5Y2_9AGAR</name>
<proteinExistence type="predicted"/>
<evidence type="ECO:0000256" key="1">
    <source>
        <dbReference type="SAM" id="Phobius"/>
    </source>
</evidence>
<reference evidence="2 3" key="1">
    <citation type="journal article" date="2024" name="J Genomics">
        <title>Draft genome sequencing and assembly of Favolaschia claudopus CIRM-BRFM 2984 isolated from oak limbs.</title>
        <authorList>
            <person name="Navarro D."/>
            <person name="Drula E."/>
            <person name="Chaduli D."/>
            <person name="Cazenave R."/>
            <person name="Ahrendt S."/>
            <person name="Wang J."/>
            <person name="Lipzen A."/>
            <person name="Daum C."/>
            <person name="Barry K."/>
            <person name="Grigoriev I.V."/>
            <person name="Favel A."/>
            <person name="Rosso M.N."/>
            <person name="Martin F."/>
        </authorList>
    </citation>
    <scope>NUCLEOTIDE SEQUENCE [LARGE SCALE GENOMIC DNA]</scope>
    <source>
        <strain evidence="2 3">CIRM-BRFM 2984</strain>
    </source>
</reference>
<comment type="caution">
    <text evidence="2">The sequence shown here is derived from an EMBL/GenBank/DDBJ whole genome shotgun (WGS) entry which is preliminary data.</text>
</comment>
<keyword evidence="1" id="KW-0472">Membrane</keyword>
<dbReference type="AlphaFoldDB" id="A0AAW0E5Y2"/>